<accession>A0A318RNR5</accession>
<dbReference type="PANTHER" id="PTHR38459:SF1">
    <property type="entry name" value="PROPHAGE BACTOPRENOL-LINKED GLUCOSE TRANSLOCASE HOMOLOG"/>
    <property type="match status" value="1"/>
</dbReference>
<feature type="transmembrane region" description="Helical" evidence="6">
    <location>
        <begin position="41"/>
        <end position="60"/>
    </location>
</feature>
<dbReference type="InterPro" id="IPR007267">
    <property type="entry name" value="GtrA_DPMS_TM"/>
</dbReference>
<reference evidence="8 9" key="1">
    <citation type="submission" date="2018-06" db="EMBL/GenBank/DDBJ databases">
        <title>Genomic Encyclopedia of Type Strains, Phase IV (KMG-IV): sequencing the most valuable type-strain genomes for metagenomic binning, comparative biology and taxonomic classification.</title>
        <authorList>
            <person name="Goeker M."/>
        </authorList>
    </citation>
    <scope>NUCLEOTIDE SEQUENCE [LARGE SCALE GENOMIC DNA]</scope>
    <source>
        <strain evidence="8 9">DSM 45521</strain>
    </source>
</reference>
<evidence type="ECO:0000256" key="2">
    <source>
        <dbReference type="ARBA" id="ARBA00009399"/>
    </source>
</evidence>
<evidence type="ECO:0000259" key="7">
    <source>
        <dbReference type="Pfam" id="PF04138"/>
    </source>
</evidence>
<dbReference type="GO" id="GO:0000271">
    <property type="term" value="P:polysaccharide biosynthetic process"/>
    <property type="evidence" value="ECO:0007669"/>
    <property type="project" value="InterPro"/>
</dbReference>
<comment type="subcellular location">
    <subcellularLocation>
        <location evidence="1">Membrane</location>
        <topology evidence="1">Multi-pass membrane protein</topology>
    </subcellularLocation>
</comment>
<feature type="transmembrane region" description="Helical" evidence="6">
    <location>
        <begin position="66"/>
        <end position="86"/>
    </location>
</feature>
<proteinExistence type="inferred from homology"/>
<dbReference type="Proteomes" id="UP000247591">
    <property type="component" value="Unassembled WGS sequence"/>
</dbReference>
<evidence type="ECO:0000313" key="8">
    <source>
        <dbReference type="EMBL" id="PYE18032.1"/>
    </source>
</evidence>
<dbReference type="GO" id="GO:0005886">
    <property type="term" value="C:plasma membrane"/>
    <property type="evidence" value="ECO:0007669"/>
    <property type="project" value="TreeGrafter"/>
</dbReference>
<comment type="similarity">
    <text evidence="2">Belongs to the GtrA family.</text>
</comment>
<dbReference type="PANTHER" id="PTHR38459">
    <property type="entry name" value="PROPHAGE BACTOPRENOL-LINKED GLUCOSE TRANSLOCASE HOMOLOG"/>
    <property type="match status" value="1"/>
</dbReference>
<keyword evidence="3 6" id="KW-0812">Transmembrane</keyword>
<dbReference type="Pfam" id="PF04138">
    <property type="entry name" value="GtrA_DPMS_TM"/>
    <property type="match status" value="1"/>
</dbReference>
<keyword evidence="9" id="KW-1185">Reference proteome</keyword>
<keyword evidence="5 6" id="KW-0472">Membrane</keyword>
<organism evidence="8 9">
    <name type="scientific">Williamsia limnetica</name>
    <dbReference type="NCBI Taxonomy" id="882452"/>
    <lineage>
        <taxon>Bacteria</taxon>
        <taxon>Bacillati</taxon>
        <taxon>Actinomycetota</taxon>
        <taxon>Actinomycetes</taxon>
        <taxon>Mycobacteriales</taxon>
        <taxon>Nocardiaceae</taxon>
        <taxon>Williamsia</taxon>
    </lineage>
</organism>
<dbReference type="EMBL" id="QJSP01000005">
    <property type="protein sequence ID" value="PYE18032.1"/>
    <property type="molecule type" value="Genomic_DNA"/>
</dbReference>
<dbReference type="AlphaFoldDB" id="A0A318RNR5"/>
<keyword evidence="4 6" id="KW-1133">Transmembrane helix</keyword>
<feature type="transmembrane region" description="Helical" evidence="6">
    <location>
        <begin position="138"/>
        <end position="160"/>
    </location>
</feature>
<protein>
    <submittedName>
        <fullName evidence="8">Putative flippase GtrA</fullName>
    </submittedName>
</protein>
<feature type="transmembrane region" description="Helical" evidence="6">
    <location>
        <begin position="107"/>
        <end position="126"/>
    </location>
</feature>
<feature type="domain" description="GtrA/DPMS transmembrane" evidence="7">
    <location>
        <begin position="43"/>
        <end position="159"/>
    </location>
</feature>
<dbReference type="InterPro" id="IPR051401">
    <property type="entry name" value="GtrA_CellWall_Glycosyl"/>
</dbReference>
<comment type="caution">
    <text evidence="8">The sequence shown here is derived from an EMBL/GenBank/DDBJ whole genome shotgun (WGS) entry which is preliminary data.</text>
</comment>
<name>A0A318RNR5_WILLI</name>
<evidence type="ECO:0000256" key="1">
    <source>
        <dbReference type="ARBA" id="ARBA00004141"/>
    </source>
</evidence>
<sequence>MVGVTVGPVPGDEIETAEAAHDPARRQTLVDLLRKPLSTQVLRFCAVGILCTSAYALMYLSLHPLMGAQAANFVSMLIAAILNTAANRAFTFQLRGSHRLLVHHVQGILVFGFGAALSALSLMALHQISEHPSSRLELVVLMTVNLIATAVRFLTFRHVFVRALRRQIGKEEVPVSM</sequence>
<evidence type="ECO:0000256" key="4">
    <source>
        <dbReference type="ARBA" id="ARBA00022989"/>
    </source>
</evidence>
<evidence type="ECO:0000256" key="3">
    <source>
        <dbReference type="ARBA" id="ARBA00022692"/>
    </source>
</evidence>
<gene>
    <name evidence="8" type="ORF">DFR67_105177</name>
</gene>
<evidence type="ECO:0000256" key="5">
    <source>
        <dbReference type="ARBA" id="ARBA00023136"/>
    </source>
</evidence>
<evidence type="ECO:0000313" key="9">
    <source>
        <dbReference type="Proteomes" id="UP000247591"/>
    </source>
</evidence>
<dbReference type="OrthoDB" id="3733399at2"/>
<evidence type="ECO:0000256" key="6">
    <source>
        <dbReference type="SAM" id="Phobius"/>
    </source>
</evidence>